<accession>A0A9P4NK12</accession>
<evidence type="ECO:0000256" key="2">
    <source>
        <dbReference type="SAM" id="Phobius"/>
    </source>
</evidence>
<protein>
    <submittedName>
        <fullName evidence="3">Uncharacterized protein</fullName>
    </submittedName>
</protein>
<dbReference type="EMBL" id="MU007077">
    <property type="protein sequence ID" value="KAF2423790.1"/>
    <property type="molecule type" value="Genomic_DNA"/>
</dbReference>
<evidence type="ECO:0000256" key="1">
    <source>
        <dbReference type="SAM" id="MobiDB-lite"/>
    </source>
</evidence>
<keyword evidence="2" id="KW-0812">Transmembrane</keyword>
<keyword evidence="4" id="KW-1185">Reference proteome</keyword>
<evidence type="ECO:0000313" key="4">
    <source>
        <dbReference type="Proteomes" id="UP000800235"/>
    </source>
</evidence>
<sequence length="154" mass="16274">MLISADDFVEKGRPLKSSPSQDGSKPRAPSSSAPLNTGEEAGVAIGAISAAFTLGCLIFAYLSWLGRKERQHSGEGVPAGSWVLTYDARRGWNRNKTRTGHGISCCSDYHYNDNGNGGGEAKERGWADADEGASYLLKSSASVSAVVVSTDMFP</sequence>
<gene>
    <name evidence="3" type="ORF">EJ08DRAFT_700905</name>
</gene>
<name>A0A9P4NK12_9PEZI</name>
<dbReference type="Proteomes" id="UP000800235">
    <property type="component" value="Unassembled WGS sequence"/>
</dbReference>
<feature type="region of interest" description="Disordered" evidence="1">
    <location>
        <begin position="1"/>
        <end position="36"/>
    </location>
</feature>
<organism evidence="3 4">
    <name type="scientific">Tothia fuscella</name>
    <dbReference type="NCBI Taxonomy" id="1048955"/>
    <lineage>
        <taxon>Eukaryota</taxon>
        <taxon>Fungi</taxon>
        <taxon>Dikarya</taxon>
        <taxon>Ascomycota</taxon>
        <taxon>Pezizomycotina</taxon>
        <taxon>Dothideomycetes</taxon>
        <taxon>Pleosporomycetidae</taxon>
        <taxon>Venturiales</taxon>
        <taxon>Cylindrosympodiaceae</taxon>
        <taxon>Tothia</taxon>
    </lineage>
</organism>
<keyword evidence="2" id="KW-1133">Transmembrane helix</keyword>
<feature type="compositionally biased region" description="Polar residues" evidence="1">
    <location>
        <begin position="17"/>
        <end position="35"/>
    </location>
</feature>
<proteinExistence type="predicted"/>
<dbReference type="AlphaFoldDB" id="A0A9P4NK12"/>
<evidence type="ECO:0000313" key="3">
    <source>
        <dbReference type="EMBL" id="KAF2423790.1"/>
    </source>
</evidence>
<reference evidence="3" key="1">
    <citation type="journal article" date="2020" name="Stud. Mycol.">
        <title>101 Dothideomycetes genomes: a test case for predicting lifestyles and emergence of pathogens.</title>
        <authorList>
            <person name="Haridas S."/>
            <person name="Albert R."/>
            <person name="Binder M."/>
            <person name="Bloem J."/>
            <person name="Labutti K."/>
            <person name="Salamov A."/>
            <person name="Andreopoulos B."/>
            <person name="Baker S."/>
            <person name="Barry K."/>
            <person name="Bills G."/>
            <person name="Bluhm B."/>
            <person name="Cannon C."/>
            <person name="Castanera R."/>
            <person name="Culley D."/>
            <person name="Daum C."/>
            <person name="Ezra D."/>
            <person name="Gonzalez J."/>
            <person name="Henrissat B."/>
            <person name="Kuo A."/>
            <person name="Liang C."/>
            <person name="Lipzen A."/>
            <person name="Lutzoni F."/>
            <person name="Magnuson J."/>
            <person name="Mondo S."/>
            <person name="Nolan M."/>
            <person name="Ohm R."/>
            <person name="Pangilinan J."/>
            <person name="Park H.-J."/>
            <person name="Ramirez L."/>
            <person name="Alfaro M."/>
            <person name="Sun H."/>
            <person name="Tritt A."/>
            <person name="Yoshinaga Y."/>
            <person name="Zwiers L.-H."/>
            <person name="Turgeon B."/>
            <person name="Goodwin S."/>
            <person name="Spatafora J."/>
            <person name="Crous P."/>
            <person name="Grigoriev I."/>
        </authorList>
    </citation>
    <scope>NUCLEOTIDE SEQUENCE</scope>
    <source>
        <strain evidence="3">CBS 130266</strain>
    </source>
</reference>
<keyword evidence="2" id="KW-0472">Membrane</keyword>
<feature type="transmembrane region" description="Helical" evidence="2">
    <location>
        <begin position="41"/>
        <end position="62"/>
    </location>
</feature>
<comment type="caution">
    <text evidence="3">The sequence shown here is derived from an EMBL/GenBank/DDBJ whole genome shotgun (WGS) entry which is preliminary data.</text>
</comment>